<feature type="compositionally biased region" description="Polar residues" evidence="9">
    <location>
        <begin position="1"/>
        <end position="12"/>
    </location>
</feature>
<dbReference type="InterPro" id="IPR013088">
    <property type="entry name" value="Znf_NHR/GATA"/>
</dbReference>
<dbReference type="Proteomes" id="UP001626550">
    <property type="component" value="Unassembled WGS sequence"/>
</dbReference>
<dbReference type="GO" id="GO:0003677">
    <property type="term" value="F:DNA binding"/>
    <property type="evidence" value="ECO:0007669"/>
    <property type="project" value="UniProtKB-KW"/>
</dbReference>
<dbReference type="PANTHER" id="PTHR48092">
    <property type="entry name" value="KNIRPS-RELATED PROTEIN-RELATED"/>
    <property type="match status" value="1"/>
</dbReference>
<evidence type="ECO:0000313" key="11">
    <source>
        <dbReference type="EMBL" id="KAL3314281.1"/>
    </source>
</evidence>
<evidence type="ECO:0000256" key="7">
    <source>
        <dbReference type="ARBA" id="ARBA00023170"/>
    </source>
</evidence>
<dbReference type="PRINTS" id="PR00047">
    <property type="entry name" value="STROIDFINGER"/>
</dbReference>
<dbReference type="Gene3D" id="3.30.50.10">
    <property type="entry name" value="Erythroid Transcription Factor GATA-1, subunit A"/>
    <property type="match status" value="1"/>
</dbReference>
<evidence type="ECO:0000256" key="1">
    <source>
        <dbReference type="ARBA" id="ARBA00022723"/>
    </source>
</evidence>
<keyword evidence="6" id="KW-0804">Transcription</keyword>
<dbReference type="PROSITE" id="PS00031">
    <property type="entry name" value="NUCLEAR_REC_DBD_1"/>
    <property type="match status" value="1"/>
</dbReference>
<evidence type="ECO:0000256" key="8">
    <source>
        <dbReference type="ARBA" id="ARBA00023242"/>
    </source>
</evidence>
<evidence type="ECO:0000256" key="2">
    <source>
        <dbReference type="ARBA" id="ARBA00022771"/>
    </source>
</evidence>
<keyword evidence="12" id="KW-1185">Reference proteome</keyword>
<dbReference type="CDD" id="cd06916">
    <property type="entry name" value="NR_DBD_like"/>
    <property type="match status" value="1"/>
</dbReference>
<feature type="domain" description="Nuclear receptor" evidence="10">
    <location>
        <begin position="91"/>
        <end position="166"/>
    </location>
</feature>
<dbReference type="SUPFAM" id="SSF57716">
    <property type="entry name" value="Glucocorticoid receptor-like (DNA-binding domain)"/>
    <property type="match status" value="1"/>
</dbReference>
<keyword evidence="4" id="KW-0805">Transcription regulation</keyword>
<evidence type="ECO:0000256" key="4">
    <source>
        <dbReference type="ARBA" id="ARBA00023015"/>
    </source>
</evidence>
<evidence type="ECO:0000256" key="5">
    <source>
        <dbReference type="ARBA" id="ARBA00023125"/>
    </source>
</evidence>
<keyword evidence="5" id="KW-0238">DNA-binding</keyword>
<evidence type="ECO:0000313" key="12">
    <source>
        <dbReference type="Proteomes" id="UP001626550"/>
    </source>
</evidence>
<evidence type="ECO:0000259" key="10">
    <source>
        <dbReference type="PROSITE" id="PS51030"/>
    </source>
</evidence>
<organism evidence="11 12">
    <name type="scientific">Cichlidogyrus casuarinus</name>
    <dbReference type="NCBI Taxonomy" id="1844966"/>
    <lineage>
        <taxon>Eukaryota</taxon>
        <taxon>Metazoa</taxon>
        <taxon>Spiralia</taxon>
        <taxon>Lophotrochozoa</taxon>
        <taxon>Platyhelminthes</taxon>
        <taxon>Monogenea</taxon>
        <taxon>Monopisthocotylea</taxon>
        <taxon>Dactylogyridea</taxon>
        <taxon>Ancyrocephalidae</taxon>
        <taxon>Cichlidogyrus</taxon>
    </lineage>
</organism>
<dbReference type="PROSITE" id="PS51030">
    <property type="entry name" value="NUCLEAR_REC_DBD_2"/>
    <property type="match status" value="1"/>
</dbReference>
<keyword evidence="3" id="KW-0862">Zinc</keyword>
<comment type="caution">
    <text evidence="11">The sequence shown here is derived from an EMBL/GenBank/DDBJ whole genome shotgun (WGS) entry which is preliminary data.</text>
</comment>
<keyword evidence="1" id="KW-0479">Metal-binding</keyword>
<protein>
    <recommendedName>
        <fullName evidence="10">Nuclear receptor domain-containing protein</fullName>
    </recommendedName>
</protein>
<accession>A0ABD2Q3U4</accession>
<reference evidence="11 12" key="1">
    <citation type="submission" date="2024-11" db="EMBL/GenBank/DDBJ databases">
        <title>Adaptive evolution of stress response genes in parasites aligns with host niche diversity.</title>
        <authorList>
            <person name="Hahn C."/>
            <person name="Resl P."/>
        </authorList>
    </citation>
    <scope>NUCLEOTIDE SEQUENCE [LARGE SCALE GENOMIC DNA]</scope>
    <source>
        <strain evidence="11">EGGRZ-B1_66</strain>
        <tissue evidence="11">Body</tissue>
    </source>
</reference>
<name>A0ABD2Q3U4_9PLAT</name>
<keyword evidence="8" id="KW-0539">Nucleus</keyword>
<evidence type="ECO:0000256" key="6">
    <source>
        <dbReference type="ARBA" id="ARBA00023163"/>
    </source>
</evidence>
<keyword evidence="7" id="KW-0675">Receptor</keyword>
<proteinExistence type="predicted"/>
<evidence type="ECO:0000256" key="9">
    <source>
        <dbReference type="SAM" id="MobiDB-lite"/>
    </source>
</evidence>
<sequence length="205" mass="22546">MQQNGNSPSPYSTGYLPQGYFSSSASDPSIHRVLPLDVNNNPIGGKATDLSMVKVSMKREAPEADESFSDTTDEASITNSFKMDEKDLDSLPDCAVCGDKSSGKHYGQFTCEGCKSFFKRAIRKCASYECRGSGSCTIDTQRRNQCQACRLCRCLQAGMKREGQLAQYYFLPFFHLAKIIHHWDISPSRASIGEGVVGPVLKGVF</sequence>
<dbReference type="EMBL" id="JBJKFK010001045">
    <property type="protein sequence ID" value="KAL3314281.1"/>
    <property type="molecule type" value="Genomic_DNA"/>
</dbReference>
<dbReference type="GO" id="GO:0008270">
    <property type="term" value="F:zinc ion binding"/>
    <property type="evidence" value="ECO:0007669"/>
    <property type="project" value="UniProtKB-KW"/>
</dbReference>
<feature type="region of interest" description="Disordered" evidence="9">
    <location>
        <begin position="1"/>
        <end position="20"/>
    </location>
</feature>
<dbReference type="SMART" id="SM00399">
    <property type="entry name" value="ZnF_C4"/>
    <property type="match status" value="1"/>
</dbReference>
<dbReference type="InterPro" id="IPR050200">
    <property type="entry name" value="Nuclear_hormone_rcpt_NR3"/>
</dbReference>
<keyword evidence="2" id="KW-0863">Zinc-finger</keyword>
<dbReference type="Pfam" id="PF00105">
    <property type="entry name" value="zf-C4"/>
    <property type="match status" value="1"/>
</dbReference>
<evidence type="ECO:0000256" key="3">
    <source>
        <dbReference type="ARBA" id="ARBA00022833"/>
    </source>
</evidence>
<dbReference type="InterPro" id="IPR001628">
    <property type="entry name" value="Znf_hrmn_rcpt"/>
</dbReference>
<dbReference type="AlphaFoldDB" id="A0ABD2Q3U4"/>
<gene>
    <name evidence="11" type="ORF">Ciccas_007105</name>
</gene>